<protein>
    <submittedName>
        <fullName evidence="3">Tricarboxylate transporter</fullName>
    </submittedName>
</protein>
<dbReference type="InterPro" id="IPR042100">
    <property type="entry name" value="Bug_dom1"/>
</dbReference>
<proteinExistence type="inferred from homology"/>
<dbReference type="Gene3D" id="3.40.190.10">
    <property type="entry name" value="Periplasmic binding protein-like II"/>
    <property type="match status" value="1"/>
</dbReference>
<evidence type="ECO:0000256" key="2">
    <source>
        <dbReference type="SAM" id="SignalP"/>
    </source>
</evidence>
<dbReference type="PANTHER" id="PTHR42928">
    <property type="entry name" value="TRICARBOXYLATE-BINDING PROTEIN"/>
    <property type="match status" value="1"/>
</dbReference>
<keyword evidence="4" id="KW-1185">Reference proteome</keyword>
<dbReference type="Gene3D" id="3.40.190.150">
    <property type="entry name" value="Bordetella uptake gene, domain 1"/>
    <property type="match status" value="1"/>
</dbReference>
<reference evidence="3 4" key="1">
    <citation type="submission" date="2016-10" db="EMBL/GenBank/DDBJ databases">
        <title>Draft Genome sequence of Roseomonas sp. strain M3.</title>
        <authorList>
            <person name="Subhash Y."/>
            <person name="Lee S."/>
        </authorList>
    </citation>
    <scope>NUCLEOTIDE SEQUENCE [LARGE SCALE GENOMIC DNA]</scope>
    <source>
        <strain evidence="3 4">M3</strain>
    </source>
</reference>
<organism evidence="3 4">
    <name type="scientific">Teichococcus deserti</name>
    <dbReference type="NCBI Taxonomy" id="1817963"/>
    <lineage>
        <taxon>Bacteria</taxon>
        <taxon>Pseudomonadati</taxon>
        <taxon>Pseudomonadota</taxon>
        <taxon>Alphaproteobacteria</taxon>
        <taxon>Acetobacterales</taxon>
        <taxon>Roseomonadaceae</taxon>
        <taxon>Roseomonas</taxon>
    </lineage>
</organism>
<feature type="signal peptide" evidence="2">
    <location>
        <begin position="1"/>
        <end position="21"/>
    </location>
</feature>
<dbReference type="CDD" id="cd07012">
    <property type="entry name" value="PBP2_Bug_TTT"/>
    <property type="match status" value="1"/>
</dbReference>
<dbReference type="Pfam" id="PF03401">
    <property type="entry name" value="TctC"/>
    <property type="match status" value="1"/>
</dbReference>
<comment type="similarity">
    <text evidence="1">Belongs to the UPF0065 (bug) family.</text>
</comment>
<accession>A0A1V2GYK5</accession>
<dbReference type="PANTHER" id="PTHR42928:SF1">
    <property type="entry name" value="BLR4371 PROTEIN"/>
    <property type="match status" value="1"/>
</dbReference>
<dbReference type="Proteomes" id="UP000188879">
    <property type="component" value="Unassembled WGS sequence"/>
</dbReference>
<evidence type="ECO:0000313" key="3">
    <source>
        <dbReference type="EMBL" id="ONG50145.1"/>
    </source>
</evidence>
<name>A0A1V2GYK5_9PROT</name>
<comment type="caution">
    <text evidence="3">The sequence shown here is derived from an EMBL/GenBank/DDBJ whole genome shotgun (WGS) entry which is preliminary data.</text>
</comment>
<dbReference type="InterPro" id="IPR005064">
    <property type="entry name" value="BUG"/>
</dbReference>
<evidence type="ECO:0000256" key="1">
    <source>
        <dbReference type="ARBA" id="ARBA00006987"/>
    </source>
</evidence>
<dbReference type="AlphaFoldDB" id="A0A1V2GYK5"/>
<dbReference type="RefSeq" id="WP_076958920.1">
    <property type="nucleotide sequence ID" value="NZ_MLCO01000201.1"/>
</dbReference>
<dbReference type="EMBL" id="MLCO01000201">
    <property type="protein sequence ID" value="ONG50145.1"/>
    <property type="molecule type" value="Genomic_DNA"/>
</dbReference>
<keyword evidence="2" id="KW-0732">Signal</keyword>
<dbReference type="OrthoDB" id="7250553at2"/>
<evidence type="ECO:0000313" key="4">
    <source>
        <dbReference type="Proteomes" id="UP000188879"/>
    </source>
</evidence>
<sequence length="337" mass="36361">MRLSAAALGAAFGLATAVSIAAPAAAQSTWRPSKPVEFVVSSGPGGGTDTFARTVQSIIAKYELLPVSVIVSNKGGGSGAEGFVYGRLAERDPHKLIFGTNNEWLLPLVAKVAWKPSDLTPVAAMAFDEFAIWVKADSPYKTAAEYVAALRAGQPAEFRMGGSQSKDTDEILARMVERAIGIRFTYVPFRGGAEVGVQLAGGHIHSNVNNPSESIGGWRGGQVRPVCIFAPQRLPATAPVRDGVGWGDIPTCAEQGINITEYRMPRTVFLPPRVPENVAAYYAEVMKKVFDTPEWKEFTERTLQTARFLGAEEMRALMTKEEAASRALFQDLGWLVN</sequence>
<gene>
    <name evidence="3" type="ORF">BKE38_19185</name>
</gene>
<feature type="chain" id="PRO_5012053055" evidence="2">
    <location>
        <begin position="22"/>
        <end position="337"/>
    </location>
</feature>
<dbReference type="PIRSF" id="PIRSF017082">
    <property type="entry name" value="YflP"/>
    <property type="match status" value="1"/>
</dbReference>